<proteinExistence type="predicted"/>
<dbReference type="EMBL" id="CP002691">
    <property type="protein sequence ID" value="AEE51330.1"/>
    <property type="molecule type" value="Genomic_DNA"/>
</dbReference>
<dbReference type="STRING" id="760192.Halhy_3475"/>
<dbReference type="HOGENOM" id="CLU_2409174_0_0_10"/>
<organism evidence="1 2">
    <name type="scientific">Haliscomenobacter hydrossis (strain ATCC 27775 / DSM 1100 / LMG 10767 / O)</name>
    <dbReference type="NCBI Taxonomy" id="760192"/>
    <lineage>
        <taxon>Bacteria</taxon>
        <taxon>Pseudomonadati</taxon>
        <taxon>Bacteroidota</taxon>
        <taxon>Saprospiria</taxon>
        <taxon>Saprospirales</taxon>
        <taxon>Haliscomenobacteraceae</taxon>
        <taxon>Haliscomenobacter</taxon>
    </lineage>
</organism>
<name>F4KWJ0_HALH1</name>
<evidence type="ECO:0000313" key="1">
    <source>
        <dbReference type="EMBL" id="AEE51330.1"/>
    </source>
</evidence>
<protein>
    <submittedName>
        <fullName evidence="1">Uncharacterized protein</fullName>
    </submittedName>
</protein>
<dbReference type="Proteomes" id="UP000008461">
    <property type="component" value="Chromosome"/>
</dbReference>
<dbReference type="OrthoDB" id="1202966at2"/>
<sequence>MSLAQIREELHQRIDIADERLLRMVYVMTEAYLEEEEEDAELAQIIAKHDQSGPWKQMTEEELMEDLKESIAEIRRGEYISIEDLEKEMEEW</sequence>
<gene>
    <name evidence="1" type="ordered locus">Halhy_3475</name>
</gene>
<keyword evidence="2" id="KW-1185">Reference proteome</keyword>
<reference key="2">
    <citation type="submission" date="2011-04" db="EMBL/GenBank/DDBJ databases">
        <title>Complete sequence of chromosome of Haliscomenobacter hydrossis DSM 1100.</title>
        <authorList>
            <consortium name="US DOE Joint Genome Institute (JGI-PGF)"/>
            <person name="Lucas S."/>
            <person name="Han J."/>
            <person name="Lapidus A."/>
            <person name="Bruce D."/>
            <person name="Goodwin L."/>
            <person name="Pitluck S."/>
            <person name="Peters L."/>
            <person name="Kyrpides N."/>
            <person name="Mavromatis K."/>
            <person name="Ivanova N."/>
            <person name="Ovchinnikova G."/>
            <person name="Pagani I."/>
            <person name="Daligault H."/>
            <person name="Detter J.C."/>
            <person name="Han C."/>
            <person name="Land M."/>
            <person name="Hauser L."/>
            <person name="Markowitz V."/>
            <person name="Cheng J.-F."/>
            <person name="Hugenholtz P."/>
            <person name="Woyke T."/>
            <person name="Wu D."/>
            <person name="Verbarg S."/>
            <person name="Frueling A."/>
            <person name="Brambilla E."/>
            <person name="Klenk H.-P."/>
            <person name="Eisen J.A."/>
        </authorList>
    </citation>
    <scope>NUCLEOTIDE SEQUENCE</scope>
    <source>
        <strain>DSM 1100</strain>
    </source>
</reference>
<accession>F4KWJ0</accession>
<dbReference type="AlphaFoldDB" id="F4KWJ0"/>
<evidence type="ECO:0000313" key="2">
    <source>
        <dbReference type="Proteomes" id="UP000008461"/>
    </source>
</evidence>
<dbReference type="KEGG" id="hhy:Halhy_3475"/>
<dbReference type="RefSeq" id="WP_013765870.1">
    <property type="nucleotide sequence ID" value="NC_015510.1"/>
</dbReference>
<reference evidence="1 2" key="1">
    <citation type="journal article" date="2011" name="Stand. Genomic Sci.">
        <title>Complete genome sequence of Haliscomenobacter hydrossis type strain (O).</title>
        <authorList>
            <consortium name="US DOE Joint Genome Institute (JGI-PGF)"/>
            <person name="Daligault H."/>
            <person name="Lapidus A."/>
            <person name="Zeytun A."/>
            <person name="Nolan M."/>
            <person name="Lucas S."/>
            <person name="Del Rio T.G."/>
            <person name="Tice H."/>
            <person name="Cheng J.F."/>
            <person name="Tapia R."/>
            <person name="Han C."/>
            <person name="Goodwin L."/>
            <person name="Pitluck S."/>
            <person name="Liolios K."/>
            <person name="Pagani I."/>
            <person name="Ivanova N."/>
            <person name="Huntemann M."/>
            <person name="Mavromatis K."/>
            <person name="Mikhailova N."/>
            <person name="Pati A."/>
            <person name="Chen A."/>
            <person name="Palaniappan K."/>
            <person name="Land M."/>
            <person name="Hauser L."/>
            <person name="Brambilla E.M."/>
            <person name="Rohde M."/>
            <person name="Verbarg S."/>
            <person name="Goker M."/>
            <person name="Bristow J."/>
            <person name="Eisen J.A."/>
            <person name="Markowitz V."/>
            <person name="Hugenholtz P."/>
            <person name="Kyrpides N.C."/>
            <person name="Klenk H.P."/>
            <person name="Woyke T."/>
        </authorList>
    </citation>
    <scope>NUCLEOTIDE SEQUENCE [LARGE SCALE GENOMIC DNA]</scope>
    <source>
        <strain evidence="2">ATCC 27775 / DSM 1100 / LMG 10767 / O</strain>
    </source>
</reference>